<name>A0A1X7V9Q7_AMPQE</name>
<evidence type="ECO:0000259" key="2">
    <source>
        <dbReference type="PROSITE" id="PS51406"/>
    </source>
</evidence>
<dbReference type="SMART" id="SM00186">
    <property type="entry name" value="FBG"/>
    <property type="match status" value="1"/>
</dbReference>
<proteinExistence type="predicted"/>
<dbReference type="GO" id="GO:0005615">
    <property type="term" value="C:extracellular space"/>
    <property type="evidence" value="ECO:0007669"/>
    <property type="project" value="TreeGrafter"/>
</dbReference>
<sequence length="161" mass="18726">METDGGGWTVFQRRQDGSVDFYKYWTDYEKGFGNFTGSSTLRVELKDFENIKAEAKYYGFKLVTPLLTATQYSGTATDSLAFHNGKKITTRDRNNNEYQSVNCAQRYVGAWWFHNCYQSNLNGQYDHNPTRAGYGRGISWVNWKGYYYSLKFSEIKTCHNN</sequence>
<dbReference type="PROSITE" id="PS00514">
    <property type="entry name" value="FIBRINOGEN_C_1"/>
    <property type="match status" value="1"/>
</dbReference>
<dbReference type="EnsemblMetazoa" id="Aqu2.1.36741_001">
    <property type="protein sequence ID" value="Aqu2.1.36741_001"/>
    <property type="gene ID" value="Aqu2.1.36741"/>
</dbReference>
<dbReference type="PROSITE" id="PS51406">
    <property type="entry name" value="FIBRINOGEN_C_2"/>
    <property type="match status" value="1"/>
</dbReference>
<dbReference type="InParanoid" id="A0A1X7V9Q7"/>
<dbReference type="Pfam" id="PF00147">
    <property type="entry name" value="Fibrinogen_C"/>
    <property type="match status" value="1"/>
</dbReference>
<dbReference type="InterPro" id="IPR036056">
    <property type="entry name" value="Fibrinogen-like_C"/>
</dbReference>
<evidence type="ECO:0000313" key="3">
    <source>
        <dbReference type="EnsemblMetazoa" id="Aqu2.1.36741_001"/>
    </source>
</evidence>
<reference evidence="3" key="1">
    <citation type="submission" date="2017-05" db="UniProtKB">
        <authorList>
            <consortium name="EnsemblMetazoa"/>
        </authorList>
    </citation>
    <scope>IDENTIFICATION</scope>
</reference>
<dbReference type="InterPro" id="IPR002181">
    <property type="entry name" value="Fibrinogen_a/b/g_C_dom"/>
</dbReference>
<accession>A0A1X7V9Q7</accession>
<dbReference type="AlphaFoldDB" id="A0A1X7V9Q7"/>
<organism evidence="3">
    <name type="scientific">Amphimedon queenslandica</name>
    <name type="common">Sponge</name>
    <dbReference type="NCBI Taxonomy" id="400682"/>
    <lineage>
        <taxon>Eukaryota</taxon>
        <taxon>Metazoa</taxon>
        <taxon>Porifera</taxon>
        <taxon>Demospongiae</taxon>
        <taxon>Heteroscleromorpha</taxon>
        <taxon>Haplosclerida</taxon>
        <taxon>Niphatidae</taxon>
        <taxon>Amphimedon</taxon>
    </lineage>
</organism>
<dbReference type="STRING" id="400682.A0A1X7V9Q7"/>
<dbReference type="Gene3D" id="3.90.215.10">
    <property type="entry name" value="Gamma Fibrinogen, chain A, domain 1"/>
    <property type="match status" value="2"/>
</dbReference>
<dbReference type="eggNOG" id="KOG2579">
    <property type="taxonomic scope" value="Eukaryota"/>
</dbReference>
<dbReference type="InterPro" id="IPR014716">
    <property type="entry name" value="Fibrinogen_a/b/g_C_1"/>
</dbReference>
<dbReference type="PANTHER" id="PTHR19143:SF458">
    <property type="entry name" value="FIBRINOGEN C-TERMINAL DOMAIN-CONTAINING PROTEIN-RELATED"/>
    <property type="match status" value="1"/>
</dbReference>
<dbReference type="InterPro" id="IPR020837">
    <property type="entry name" value="Fibrinogen_CS"/>
</dbReference>
<dbReference type="PANTHER" id="PTHR19143">
    <property type="entry name" value="FIBRINOGEN/TENASCIN/ANGIOPOEITIN"/>
    <property type="match status" value="1"/>
</dbReference>
<evidence type="ECO:0000256" key="1">
    <source>
        <dbReference type="ARBA" id="ARBA00023157"/>
    </source>
</evidence>
<protein>
    <recommendedName>
        <fullName evidence="2">Fibrinogen C-terminal domain-containing protein</fullName>
    </recommendedName>
</protein>
<keyword evidence="1" id="KW-1015">Disulfide bond</keyword>
<dbReference type="SUPFAM" id="SSF56496">
    <property type="entry name" value="Fibrinogen C-terminal domain-like"/>
    <property type="match status" value="1"/>
</dbReference>
<feature type="domain" description="Fibrinogen C-terminal" evidence="2">
    <location>
        <begin position="1"/>
        <end position="161"/>
    </location>
</feature>
<dbReference type="InterPro" id="IPR050373">
    <property type="entry name" value="Fibrinogen_C-term_domain"/>
</dbReference>